<feature type="transmembrane region" description="Helical" evidence="1">
    <location>
        <begin position="242"/>
        <end position="262"/>
    </location>
</feature>
<dbReference type="InterPro" id="IPR005625">
    <property type="entry name" value="PepSY-ass_TM"/>
</dbReference>
<sequence length="332" mass="35812">MFSDFFTLRWGKGQRSWLDAHNVTAVVALPYHAMITYTGLITLAVMYMPWPILANYGQSAAFEEDAYGALPTSEASGRPIVLAPIDPMVDAATRQWAGTPPRTLVIRHPCDAAATVMLTRARTNRLNALGTSITYSGASGDKLSQSPSPGAAATTAGVLLGLHLGAFADPLMRWTFFVLGLTGSAMVATGLSLWTVKRSSRSSWGLWLVERLNIGAVACLPAGMAAYLLANRLIPTEIPNRAGLEVDTMFWVWFGLAIATLARPVRRAWIETLAIAAFLFAAAPLVSIVMTDRGLIQSLSSGDWLFASFDCALLAIAGLLSFTAWRIWRSSE</sequence>
<dbReference type="Pfam" id="PF03929">
    <property type="entry name" value="PepSY_TM"/>
    <property type="match status" value="1"/>
</dbReference>
<feature type="transmembrane region" description="Helical" evidence="1">
    <location>
        <begin position="269"/>
        <end position="289"/>
    </location>
</feature>
<protein>
    <submittedName>
        <fullName evidence="2">PepSY domain-containing protein</fullName>
    </submittedName>
</protein>
<dbReference type="OrthoDB" id="9776609at2"/>
<dbReference type="PANTHER" id="PTHR34219">
    <property type="entry name" value="IRON-REGULATED INNER MEMBRANE PROTEIN-RELATED"/>
    <property type="match status" value="1"/>
</dbReference>
<dbReference type="PANTHER" id="PTHR34219:SF4">
    <property type="entry name" value="PEPSY DOMAIN-CONTAINING PROTEIN"/>
    <property type="match status" value="1"/>
</dbReference>
<dbReference type="EMBL" id="RAHJ01000020">
    <property type="protein sequence ID" value="RJX66243.1"/>
    <property type="molecule type" value="Genomic_DNA"/>
</dbReference>
<dbReference type="AlphaFoldDB" id="A0A419QZ68"/>
<feature type="transmembrane region" description="Helical" evidence="1">
    <location>
        <begin position="31"/>
        <end position="50"/>
    </location>
</feature>
<feature type="transmembrane region" description="Helical" evidence="1">
    <location>
        <begin position="208"/>
        <end position="230"/>
    </location>
</feature>
<feature type="transmembrane region" description="Helical" evidence="1">
    <location>
        <begin position="174"/>
        <end position="196"/>
    </location>
</feature>
<dbReference type="Proteomes" id="UP000284322">
    <property type="component" value="Unassembled WGS sequence"/>
</dbReference>
<organism evidence="2 3">
    <name type="scientific">Tsuneonella suprasediminis</name>
    <dbReference type="NCBI Taxonomy" id="2306996"/>
    <lineage>
        <taxon>Bacteria</taxon>
        <taxon>Pseudomonadati</taxon>
        <taxon>Pseudomonadota</taxon>
        <taxon>Alphaproteobacteria</taxon>
        <taxon>Sphingomonadales</taxon>
        <taxon>Erythrobacteraceae</taxon>
        <taxon>Tsuneonella</taxon>
    </lineage>
</organism>
<name>A0A419QZ68_9SPHN</name>
<feature type="transmembrane region" description="Helical" evidence="1">
    <location>
        <begin position="304"/>
        <end position="328"/>
    </location>
</feature>
<reference evidence="2 3" key="1">
    <citation type="submission" date="2018-09" db="EMBL/GenBank/DDBJ databases">
        <title>Altererythrobacter sp.Ery1 and Ery12, the genome sequencing of novel strains in genus Alterythrobacter.</title>
        <authorList>
            <person name="Cheng H."/>
            <person name="Wu Y.-H."/>
            <person name="Fang C."/>
            <person name="Xu X.-W."/>
        </authorList>
    </citation>
    <scope>NUCLEOTIDE SEQUENCE [LARGE SCALE GENOMIC DNA]</scope>
    <source>
        <strain evidence="2 3">Ery12</strain>
    </source>
</reference>
<comment type="caution">
    <text evidence="2">The sequence shown here is derived from an EMBL/GenBank/DDBJ whole genome shotgun (WGS) entry which is preliminary data.</text>
</comment>
<evidence type="ECO:0000313" key="3">
    <source>
        <dbReference type="Proteomes" id="UP000284322"/>
    </source>
</evidence>
<keyword evidence="1" id="KW-0472">Membrane</keyword>
<evidence type="ECO:0000313" key="2">
    <source>
        <dbReference type="EMBL" id="RJX66243.1"/>
    </source>
</evidence>
<keyword evidence="1" id="KW-1133">Transmembrane helix</keyword>
<keyword evidence="1" id="KW-0812">Transmembrane</keyword>
<evidence type="ECO:0000256" key="1">
    <source>
        <dbReference type="SAM" id="Phobius"/>
    </source>
</evidence>
<gene>
    <name evidence="2" type="ORF">D6858_11990</name>
</gene>
<keyword evidence="3" id="KW-1185">Reference proteome</keyword>
<proteinExistence type="predicted"/>
<accession>A0A419QZ68</accession>